<dbReference type="EMBL" id="JAVDQI010000001">
    <property type="protein sequence ID" value="MDR6221687.1"/>
    <property type="molecule type" value="Genomic_DNA"/>
</dbReference>
<keyword evidence="3" id="KW-1185">Reference proteome</keyword>
<proteinExistence type="predicted"/>
<dbReference type="SUPFAM" id="SSF54593">
    <property type="entry name" value="Glyoxalase/Bleomycin resistance protein/Dihydroxybiphenyl dioxygenase"/>
    <property type="match status" value="1"/>
</dbReference>
<dbReference type="CDD" id="cd07247">
    <property type="entry name" value="SgaA_N_like"/>
    <property type="match status" value="1"/>
</dbReference>
<accession>A0AA90TX80</accession>
<dbReference type="GO" id="GO:0016829">
    <property type="term" value="F:lyase activity"/>
    <property type="evidence" value="ECO:0007669"/>
    <property type="project" value="UniProtKB-KW"/>
</dbReference>
<comment type="caution">
    <text evidence="2">The sequence shown here is derived from an EMBL/GenBank/DDBJ whole genome shotgun (WGS) entry which is preliminary data.</text>
</comment>
<dbReference type="RefSeq" id="WP_270096484.1">
    <property type="nucleotide sequence ID" value="NZ_JAQFFK010000003.1"/>
</dbReference>
<dbReference type="Gene3D" id="3.10.180.10">
    <property type="entry name" value="2,3-Dihydroxybiphenyl 1,2-Dioxygenase, domain 1"/>
    <property type="match status" value="1"/>
</dbReference>
<evidence type="ECO:0000313" key="3">
    <source>
        <dbReference type="Proteomes" id="UP001185015"/>
    </source>
</evidence>
<dbReference type="Proteomes" id="UP001185015">
    <property type="component" value="Unassembled WGS sequence"/>
</dbReference>
<reference evidence="2 3" key="1">
    <citation type="submission" date="2023-07" db="EMBL/GenBank/DDBJ databases">
        <title>Genomic Encyclopedia of Type Strains, Phase IV (KMG-IV): sequencing the most valuable type-strain genomes for metagenomic binning, comparative biology and taxonomic classification.</title>
        <authorList>
            <person name="Goeker M."/>
        </authorList>
    </citation>
    <scope>NUCLEOTIDE SEQUENCE [LARGE SCALE GENOMIC DNA]</scope>
    <source>
        <strain evidence="2 3">DSM 17273</strain>
    </source>
</reference>
<dbReference type="PANTHER" id="PTHR33993">
    <property type="entry name" value="GLYOXALASE-RELATED"/>
    <property type="match status" value="1"/>
</dbReference>
<dbReference type="AlphaFoldDB" id="A0AA90TX80"/>
<gene>
    <name evidence="2" type="ORF">J2750_000119</name>
</gene>
<protein>
    <submittedName>
        <fullName evidence="2">Enzyme related to lactoylglutathione lyase</fullName>
    </submittedName>
</protein>
<feature type="domain" description="Glyoxalase/Bleomycin resistance-like N-terminal" evidence="1">
    <location>
        <begin position="3"/>
        <end position="43"/>
    </location>
</feature>
<dbReference type="PANTHER" id="PTHR33993:SF2">
    <property type="entry name" value="VOC DOMAIN-CONTAINING PROTEIN"/>
    <property type="match status" value="1"/>
</dbReference>
<dbReference type="InterPro" id="IPR052164">
    <property type="entry name" value="Anthracycline_SecMetBiosynth"/>
</dbReference>
<evidence type="ECO:0000313" key="2">
    <source>
        <dbReference type="EMBL" id="MDR6221687.1"/>
    </source>
</evidence>
<evidence type="ECO:0000259" key="1">
    <source>
        <dbReference type="Pfam" id="PF22677"/>
    </source>
</evidence>
<dbReference type="InterPro" id="IPR053863">
    <property type="entry name" value="Glyoxy/Ble-like_N"/>
</dbReference>
<sequence length="123" mass="13786">MPTIVYFDLPVDVIERAKKFYGELFDWKIEKIPEPLEYYSIETTTLSGEEGLSGGMAKRENADQKITTFIGVPSVDECIDKVEILGGKVLEPKTAVAGLGFYAIFNDTENNTIGLWEEDKNTK</sequence>
<dbReference type="InterPro" id="IPR029068">
    <property type="entry name" value="Glyas_Bleomycin-R_OHBP_Dase"/>
</dbReference>
<keyword evidence="2" id="KW-0456">Lyase</keyword>
<organism evidence="2 3">
    <name type="scientific">Methanococcoides alaskense</name>
    <dbReference type="NCBI Taxonomy" id="325778"/>
    <lineage>
        <taxon>Archaea</taxon>
        <taxon>Methanobacteriati</taxon>
        <taxon>Methanobacteriota</taxon>
        <taxon>Stenosarchaea group</taxon>
        <taxon>Methanomicrobia</taxon>
        <taxon>Methanosarcinales</taxon>
        <taxon>Methanosarcinaceae</taxon>
        <taxon>Methanococcoides</taxon>
    </lineage>
</organism>
<name>A0AA90TX80_9EURY</name>
<dbReference type="Pfam" id="PF22677">
    <property type="entry name" value="Ble-like_N"/>
    <property type="match status" value="1"/>
</dbReference>